<dbReference type="InterPro" id="IPR007627">
    <property type="entry name" value="RNA_pol_sigma70_r2"/>
</dbReference>
<keyword evidence="3" id="KW-0731">Sigma factor</keyword>
<dbReference type="NCBIfam" id="TIGR02937">
    <property type="entry name" value="sigma70-ECF"/>
    <property type="match status" value="1"/>
</dbReference>
<evidence type="ECO:0000313" key="6">
    <source>
        <dbReference type="Proteomes" id="UP000318946"/>
    </source>
</evidence>
<dbReference type="GO" id="GO:0000428">
    <property type="term" value="C:DNA-directed RNA polymerase complex"/>
    <property type="evidence" value="ECO:0007669"/>
    <property type="project" value="UniProtKB-KW"/>
</dbReference>
<dbReference type="InterPro" id="IPR039425">
    <property type="entry name" value="RNA_pol_sigma-70-like"/>
</dbReference>
<keyword evidence="2" id="KW-0805">Transcription regulation</keyword>
<dbReference type="InterPro" id="IPR036388">
    <property type="entry name" value="WH-like_DNA-bd_sf"/>
</dbReference>
<accession>A0A4Y1WU53</accession>
<dbReference type="PANTHER" id="PTHR43133:SF46">
    <property type="entry name" value="RNA POLYMERASE SIGMA-70 FACTOR ECF SUBFAMILY"/>
    <property type="match status" value="1"/>
</dbReference>
<keyword evidence="5" id="KW-0240">DNA-directed RNA polymerase</keyword>
<dbReference type="InterPro" id="IPR013324">
    <property type="entry name" value="RNA_pol_sigma_r3/r4-like"/>
</dbReference>
<evidence type="ECO:0000256" key="1">
    <source>
        <dbReference type="ARBA" id="ARBA00010641"/>
    </source>
</evidence>
<dbReference type="EMBL" id="AP019735">
    <property type="protein sequence ID" value="BBL03598.1"/>
    <property type="molecule type" value="Genomic_DNA"/>
</dbReference>
<dbReference type="Proteomes" id="UP000318946">
    <property type="component" value="Chromosome"/>
</dbReference>
<dbReference type="SUPFAM" id="SSF88659">
    <property type="entry name" value="Sigma3 and sigma4 domains of RNA polymerase sigma factors"/>
    <property type="match status" value="1"/>
</dbReference>
<dbReference type="InterPro" id="IPR014284">
    <property type="entry name" value="RNA_pol_sigma-70_dom"/>
</dbReference>
<dbReference type="Gene3D" id="1.10.1740.10">
    <property type="match status" value="1"/>
</dbReference>
<evidence type="ECO:0000313" key="5">
    <source>
        <dbReference type="EMBL" id="BBL03598.1"/>
    </source>
</evidence>
<dbReference type="KEGG" id="acou:A5CBH24_09110"/>
<evidence type="ECO:0000256" key="4">
    <source>
        <dbReference type="ARBA" id="ARBA00023163"/>
    </source>
</evidence>
<dbReference type="SUPFAM" id="SSF88946">
    <property type="entry name" value="Sigma2 domain of RNA polymerase sigma factors"/>
    <property type="match status" value="1"/>
</dbReference>
<dbReference type="GO" id="GO:0006352">
    <property type="term" value="P:DNA-templated transcription initiation"/>
    <property type="evidence" value="ECO:0007669"/>
    <property type="project" value="InterPro"/>
</dbReference>
<proteinExistence type="inferred from homology"/>
<comment type="similarity">
    <text evidence="1">Belongs to the sigma-70 factor family. ECF subfamily.</text>
</comment>
<sequence>METHQPREGGGTAAFRELFDRYYAPLCRFAACWFHDRTSAEEIVLDTFTHIWQHAGELRISTSVRAYLFRAVRNRALNRLRDERTDGIPIGKGPEPLFTNPEALQLEADEMLLLIAEAVSQLPDRCREVFRKSREEGLSNAAIANQMRISVKTVEAQITKALRRIRETLLRT</sequence>
<dbReference type="GO" id="GO:0003677">
    <property type="term" value="F:DNA binding"/>
    <property type="evidence" value="ECO:0007669"/>
    <property type="project" value="InterPro"/>
</dbReference>
<evidence type="ECO:0000256" key="3">
    <source>
        <dbReference type="ARBA" id="ARBA00023082"/>
    </source>
</evidence>
<dbReference type="InterPro" id="IPR013325">
    <property type="entry name" value="RNA_pol_sigma_r2"/>
</dbReference>
<dbReference type="RefSeq" id="WP_232044720.1">
    <property type="nucleotide sequence ID" value="NZ_AP019735.1"/>
</dbReference>
<dbReference type="InterPro" id="IPR013249">
    <property type="entry name" value="RNA_pol_sigma70_r4_t2"/>
</dbReference>
<dbReference type="NCBIfam" id="TIGR02985">
    <property type="entry name" value="Sig70_bacteroi1"/>
    <property type="match status" value="1"/>
</dbReference>
<organism evidence="5 6">
    <name type="scientific">Alistipes communis</name>
    <dbReference type="NCBI Taxonomy" id="2585118"/>
    <lineage>
        <taxon>Bacteria</taxon>
        <taxon>Pseudomonadati</taxon>
        <taxon>Bacteroidota</taxon>
        <taxon>Bacteroidia</taxon>
        <taxon>Bacteroidales</taxon>
        <taxon>Rikenellaceae</taxon>
        <taxon>Alistipes</taxon>
    </lineage>
</organism>
<dbReference type="Pfam" id="PF04542">
    <property type="entry name" value="Sigma70_r2"/>
    <property type="match status" value="1"/>
</dbReference>
<protein>
    <submittedName>
        <fullName evidence="5">DNA-directed RNA polymerase sigma-70 factor</fullName>
    </submittedName>
</protein>
<dbReference type="Pfam" id="PF08281">
    <property type="entry name" value="Sigma70_r4_2"/>
    <property type="match status" value="1"/>
</dbReference>
<name>A0A4Y1XSE9_9BACT</name>
<reference evidence="6" key="1">
    <citation type="submission" date="2019-06" db="EMBL/GenBank/DDBJ databases">
        <title>Alistipes onderdonkii subsp. vulgaris subsp. nov., Alistipes dispar sp. nov. and Alistipes communis sp. nov., isolated from human faeces, and creation of Alistipes onderdonkii subsp. onderdonkii subsp. nov.</title>
        <authorList>
            <person name="Sakamoto M."/>
            <person name="Ikeyama N."/>
            <person name="Ogata Y."/>
            <person name="Suda W."/>
            <person name="Iino T."/>
            <person name="Hattori M."/>
            <person name="Ohkuma M."/>
        </authorList>
    </citation>
    <scope>NUCLEOTIDE SEQUENCE [LARGE SCALE GENOMIC DNA]</scope>
    <source>
        <strain evidence="6">5CBH24</strain>
    </source>
</reference>
<dbReference type="AlphaFoldDB" id="A0A4Y1XSE9"/>
<accession>A0A4Y1XSE9</accession>
<gene>
    <name evidence="5" type="ORF">A5CBH24_09110</name>
</gene>
<evidence type="ECO:0000256" key="2">
    <source>
        <dbReference type="ARBA" id="ARBA00023015"/>
    </source>
</evidence>
<dbReference type="GeneID" id="78341627"/>
<keyword evidence="4" id="KW-0804">Transcription</keyword>
<dbReference type="PANTHER" id="PTHR43133">
    <property type="entry name" value="RNA POLYMERASE ECF-TYPE SIGMA FACTO"/>
    <property type="match status" value="1"/>
</dbReference>
<dbReference type="GO" id="GO:0016987">
    <property type="term" value="F:sigma factor activity"/>
    <property type="evidence" value="ECO:0007669"/>
    <property type="project" value="UniProtKB-KW"/>
</dbReference>
<dbReference type="Gene3D" id="1.10.10.10">
    <property type="entry name" value="Winged helix-like DNA-binding domain superfamily/Winged helix DNA-binding domain"/>
    <property type="match status" value="1"/>
</dbReference>
<keyword evidence="6" id="KW-1185">Reference proteome</keyword>
<dbReference type="InterPro" id="IPR014327">
    <property type="entry name" value="RNA_pol_sigma70_bacteroid"/>
</dbReference>